<dbReference type="PANTHER" id="PTHR47370:SF10">
    <property type="entry name" value="N-ACETYLTRANSFERASE HLS1-RELATED"/>
    <property type="match status" value="1"/>
</dbReference>
<protein>
    <recommendedName>
        <fullName evidence="4">N-acetyltransferase HLS1</fullName>
    </recommendedName>
</protein>
<dbReference type="PANTHER" id="PTHR47370">
    <property type="entry name" value="ACYL-COA N-ACYLTRANSFERASES (NAT) SUPERFAMILY PROTEIN"/>
    <property type="match status" value="1"/>
</dbReference>
<evidence type="ECO:0008006" key="4">
    <source>
        <dbReference type="Google" id="ProtNLM"/>
    </source>
</evidence>
<evidence type="ECO:0000256" key="1">
    <source>
        <dbReference type="SAM" id="MobiDB-lite"/>
    </source>
</evidence>
<evidence type="ECO:0000313" key="2">
    <source>
        <dbReference type="EMBL" id="KAI0525072.1"/>
    </source>
</evidence>
<dbReference type="AlphaFoldDB" id="A0A8T3C0F0"/>
<organism evidence="2 3">
    <name type="scientific">Dendrobium nobile</name>
    <name type="common">Orchid</name>
    <dbReference type="NCBI Taxonomy" id="94219"/>
    <lineage>
        <taxon>Eukaryota</taxon>
        <taxon>Viridiplantae</taxon>
        <taxon>Streptophyta</taxon>
        <taxon>Embryophyta</taxon>
        <taxon>Tracheophyta</taxon>
        <taxon>Spermatophyta</taxon>
        <taxon>Magnoliopsida</taxon>
        <taxon>Liliopsida</taxon>
        <taxon>Asparagales</taxon>
        <taxon>Orchidaceae</taxon>
        <taxon>Epidendroideae</taxon>
        <taxon>Malaxideae</taxon>
        <taxon>Dendrobiinae</taxon>
        <taxon>Dendrobium</taxon>
    </lineage>
</organism>
<feature type="compositionally biased region" description="Low complexity" evidence="1">
    <location>
        <begin position="158"/>
        <end position="174"/>
    </location>
</feature>
<sequence>MREVEVVVREYEAEKDRTGAEAVDRMCDVSPSGGVSLFMDHLGDPVCRVRNSPAFLMLVAETSGRGDGEIVGVIRGCVKTITCGKTTPRSSAGGGMPAGEAVPIFTKAAYILGLRVSPSHRYVRENGHRPETGKAAGRLVPLQRRRVLIHGYRQKQLSLSPPLHSPPKLHQIPHPSHPRPPRLRRPPPPLPSSATLLHLPPSAAESLYRRIFSTTEFFPRDIDSILNNPLSLGTFLAYPTQSFSYTTIHHFLTRPPKSWAVLSVWDSSSLLQFELRGVPRLKKGVAWTTRAVDKAVPWLRIPSVPDLFSPFGGYFLYGIGGEGPEAIKMLRVLCRNAHNMAREGGCRVVATEVAAAEPLVKGIPYWRSLSFEEDLWCVKRLDDEYRDGAVVGDWTRSVPGASIFVDPREV</sequence>
<feature type="compositionally biased region" description="Basic residues" evidence="1">
    <location>
        <begin position="176"/>
        <end position="185"/>
    </location>
</feature>
<evidence type="ECO:0000313" key="3">
    <source>
        <dbReference type="Proteomes" id="UP000829196"/>
    </source>
</evidence>
<feature type="region of interest" description="Disordered" evidence="1">
    <location>
        <begin position="158"/>
        <end position="193"/>
    </location>
</feature>
<comment type="caution">
    <text evidence="2">The sequence shown here is derived from an EMBL/GenBank/DDBJ whole genome shotgun (WGS) entry which is preliminary data.</text>
</comment>
<dbReference type="OrthoDB" id="41532at2759"/>
<dbReference type="Proteomes" id="UP000829196">
    <property type="component" value="Unassembled WGS sequence"/>
</dbReference>
<accession>A0A8T3C0F0</accession>
<reference evidence="2" key="1">
    <citation type="journal article" date="2022" name="Front. Genet.">
        <title>Chromosome-Scale Assembly of the Dendrobium nobile Genome Provides Insights Into the Molecular Mechanism of the Biosynthesis of the Medicinal Active Ingredient of Dendrobium.</title>
        <authorList>
            <person name="Xu Q."/>
            <person name="Niu S.-C."/>
            <person name="Li K.-L."/>
            <person name="Zheng P.-J."/>
            <person name="Zhang X.-J."/>
            <person name="Jia Y."/>
            <person name="Liu Y."/>
            <person name="Niu Y.-X."/>
            <person name="Yu L.-H."/>
            <person name="Chen D.-F."/>
            <person name="Zhang G.-Q."/>
        </authorList>
    </citation>
    <scope>NUCLEOTIDE SEQUENCE</scope>
    <source>
        <tissue evidence="2">Leaf</tissue>
    </source>
</reference>
<keyword evidence="3" id="KW-1185">Reference proteome</keyword>
<gene>
    <name evidence="2" type="ORF">KFK09_004462</name>
</gene>
<name>A0A8T3C0F0_DENNO</name>
<dbReference type="EMBL" id="JAGYWB010000004">
    <property type="protein sequence ID" value="KAI0525072.1"/>
    <property type="molecule type" value="Genomic_DNA"/>
</dbReference>
<dbReference type="InterPro" id="IPR052810">
    <property type="entry name" value="Plant_NAT"/>
</dbReference>
<proteinExistence type="predicted"/>